<dbReference type="Proteomes" id="UP001056539">
    <property type="component" value="Chromosome"/>
</dbReference>
<proteinExistence type="predicted"/>
<reference evidence="1" key="2">
    <citation type="submission" date="2022-06" db="EMBL/GenBank/DDBJ databases">
        <title>Thermospira aquatica gen. nov., sp. nov.</title>
        <authorList>
            <person name="Ben Ali Gam Z."/>
            <person name="Labat M."/>
        </authorList>
    </citation>
    <scope>NUCLEOTIDE SEQUENCE</scope>
    <source>
        <strain evidence="1">F1F22</strain>
    </source>
</reference>
<evidence type="ECO:0000313" key="1">
    <source>
        <dbReference type="EMBL" id="URA11260.1"/>
    </source>
</evidence>
<name>A0AAX3BGI3_9SPIR</name>
<protein>
    <submittedName>
        <fullName evidence="1">Uncharacterized protein</fullName>
    </submittedName>
</protein>
<dbReference type="AlphaFoldDB" id="A0AAX3BGI3"/>
<keyword evidence="2" id="KW-1185">Reference proteome</keyword>
<sequence>MKELRKVLMVLGMGWAMVMFGEEVEEPRSWVRSPSSDVSVSYQPVLGAGN</sequence>
<organism evidence="1 2">
    <name type="scientific">Thermospira aquatica</name>
    <dbReference type="NCBI Taxonomy" id="2828656"/>
    <lineage>
        <taxon>Bacteria</taxon>
        <taxon>Pseudomonadati</taxon>
        <taxon>Spirochaetota</taxon>
        <taxon>Spirochaetia</taxon>
        <taxon>Brevinematales</taxon>
        <taxon>Thermospiraceae</taxon>
        <taxon>Thermospira</taxon>
    </lineage>
</organism>
<accession>A0AAX3BGI3</accession>
<evidence type="ECO:0000313" key="2">
    <source>
        <dbReference type="Proteomes" id="UP001056539"/>
    </source>
</evidence>
<gene>
    <name evidence="1" type="ORF">KDW03_05540</name>
</gene>
<dbReference type="RefSeq" id="WP_271436394.1">
    <property type="nucleotide sequence ID" value="NZ_CP073355.1"/>
</dbReference>
<dbReference type="KEGG" id="taqu:KDW03_05540"/>
<reference evidence="1" key="1">
    <citation type="submission" date="2021-04" db="EMBL/GenBank/DDBJ databases">
        <authorList>
            <person name="Postec A."/>
        </authorList>
    </citation>
    <scope>NUCLEOTIDE SEQUENCE</scope>
    <source>
        <strain evidence="1">F1F22</strain>
    </source>
</reference>
<dbReference type="EMBL" id="CP073355">
    <property type="protein sequence ID" value="URA11260.1"/>
    <property type="molecule type" value="Genomic_DNA"/>
</dbReference>